<dbReference type="PROSITE" id="PS00237">
    <property type="entry name" value="G_PROTEIN_RECEP_F1_1"/>
    <property type="match status" value="1"/>
</dbReference>
<comment type="caution">
    <text evidence="12">The sequence shown here is derived from an EMBL/GenBank/DDBJ whole genome shotgun (WGS) entry which is preliminary data.</text>
</comment>
<dbReference type="Pfam" id="PF00001">
    <property type="entry name" value="7tm_1"/>
    <property type="match status" value="1"/>
</dbReference>
<proteinExistence type="inferred from homology"/>
<keyword evidence="3 9" id="KW-0812">Transmembrane</keyword>
<name>A0AAD9NCU5_RIDPI</name>
<feature type="transmembrane region" description="Helical" evidence="10">
    <location>
        <begin position="208"/>
        <end position="230"/>
    </location>
</feature>
<evidence type="ECO:0000256" key="6">
    <source>
        <dbReference type="ARBA" id="ARBA00023136"/>
    </source>
</evidence>
<evidence type="ECO:0000259" key="11">
    <source>
        <dbReference type="PROSITE" id="PS50262"/>
    </source>
</evidence>
<dbReference type="InterPro" id="IPR000276">
    <property type="entry name" value="GPCR_Rhodpsn"/>
</dbReference>
<dbReference type="GO" id="GO:0071880">
    <property type="term" value="P:adenylate cyclase-activating adrenergic receptor signaling pathway"/>
    <property type="evidence" value="ECO:0007669"/>
    <property type="project" value="TreeGrafter"/>
</dbReference>
<accession>A0AAD9NCU5</accession>
<dbReference type="GO" id="GO:0043410">
    <property type="term" value="P:positive regulation of MAPK cascade"/>
    <property type="evidence" value="ECO:0007669"/>
    <property type="project" value="TreeGrafter"/>
</dbReference>
<keyword evidence="8 9" id="KW-0807">Transducer</keyword>
<dbReference type="EMBL" id="JAODUO010001517">
    <property type="protein sequence ID" value="KAK2162534.1"/>
    <property type="molecule type" value="Genomic_DNA"/>
</dbReference>
<feature type="transmembrane region" description="Helical" evidence="10">
    <location>
        <begin position="374"/>
        <end position="397"/>
    </location>
</feature>
<dbReference type="Proteomes" id="UP001209878">
    <property type="component" value="Unassembled WGS sequence"/>
</dbReference>
<comment type="similarity">
    <text evidence="9">Belongs to the G-protein coupled receptor 1 family.</text>
</comment>
<feature type="transmembrane region" description="Helical" evidence="10">
    <location>
        <begin position="124"/>
        <end position="145"/>
    </location>
</feature>
<protein>
    <recommendedName>
        <fullName evidence="11">G-protein coupled receptors family 1 profile domain-containing protein</fullName>
    </recommendedName>
</protein>
<evidence type="ECO:0000256" key="2">
    <source>
        <dbReference type="ARBA" id="ARBA00022475"/>
    </source>
</evidence>
<dbReference type="CDD" id="cd15067">
    <property type="entry name" value="7tmA_Dop1R2-like"/>
    <property type="match status" value="1"/>
</dbReference>
<feature type="transmembrane region" description="Helical" evidence="10">
    <location>
        <begin position="47"/>
        <end position="73"/>
    </location>
</feature>
<comment type="subcellular location">
    <subcellularLocation>
        <location evidence="1">Cell membrane</location>
        <topology evidence="1">Multi-pass membrane protein</topology>
    </subcellularLocation>
</comment>
<dbReference type="AlphaFoldDB" id="A0AAD9NCU5"/>
<reference evidence="12" key="1">
    <citation type="journal article" date="2023" name="Mol. Biol. Evol.">
        <title>Third-Generation Sequencing Reveals the Adaptive Role of the Epigenome in Three Deep-Sea Polychaetes.</title>
        <authorList>
            <person name="Perez M."/>
            <person name="Aroh O."/>
            <person name="Sun Y."/>
            <person name="Lan Y."/>
            <person name="Juniper S.K."/>
            <person name="Young C.R."/>
            <person name="Angers B."/>
            <person name="Qian P.Y."/>
        </authorList>
    </citation>
    <scope>NUCLEOTIDE SEQUENCE</scope>
    <source>
        <strain evidence="12">R07B-5</strain>
    </source>
</reference>
<evidence type="ECO:0000256" key="7">
    <source>
        <dbReference type="ARBA" id="ARBA00023170"/>
    </source>
</evidence>
<organism evidence="12 13">
    <name type="scientific">Ridgeia piscesae</name>
    <name type="common">Tubeworm</name>
    <dbReference type="NCBI Taxonomy" id="27915"/>
    <lineage>
        <taxon>Eukaryota</taxon>
        <taxon>Metazoa</taxon>
        <taxon>Spiralia</taxon>
        <taxon>Lophotrochozoa</taxon>
        <taxon>Annelida</taxon>
        <taxon>Polychaeta</taxon>
        <taxon>Sedentaria</taxon>
        <taxon>Canalipalpata</taxon>
        <taxon>Sabellida</taxon>
        <taxon>Siboglinidae</taxon>
        <taxon>Ridgeia</taxon>
    </lineage>
</organism>
<keyword evidence="2" id="KW-1003">Cell membrane</keyword>
<evidence type="ECO:0000256" key="3">
    <source>
        <dbReference type="ARBA" id="ARBA00022692"/>
    </source>
</evidence>
<evidence type="ECO:0000256" key="5">
    <source>
        <dbReference type="ARBA" id="ARBA00023040"/>
    </source>
</evidence>
<evidence type="ECO:0000256" key="10">
    <source>
        <dbReference type="SAM" id="Phobius"/>
    </source>
</evidence>
<evidence type="ECO:0000256" key="9">
    <source>
        <dbReference type="RuleBase" id="RU000688"/>
    </source>
</evidence>
<keyword evidence="5 9" id="KW-0297">G-protein coupled receptor</keyword>
<dbReference type="SUPFAM" id="SSF81321">
    <property type="entry name" value="Family A G protein-coupled receptor-like"/>
    <property type="match status" value="1"/>
</dbReference>
<feature type="transmembrane region" description="Helical" evidence="10">
    <location>
        <begin position="85"/>
        <end position="104"/>
    </location>
</feature>
<dbReference type="Gene3D" id="1.20.1070.10">
    <property type="entry name" value="Rhodopsin 7-helix transmembrane proteins"/>
    <property type="match status" value="1"/>
</dbReference>
<dbReference type="SMART" id="SM01381">
    <property type="entry name" value="7TM_GPCR_Srsx"/>
    <property type="match status" value="1"/>
</dbReference>
<dbReference type="InterPro" id="IPR017452">
    <property type="entry name" value="GPCR_Rhodpsn_7TM"/>
</dbReference>
<evidence type="ECO:0000256" key="1">
    <source>
        <dbReference type="ARBA" id="ARBA00004651"/>
    </source>
</evidence>
<evidence type="ECO:0000313" key="12">
    <source>
        <dbReference type="EMBL" id="KAK2162534.1"/>
    </source>
</evidence>
<sequence length="436" mass="48187">MTTPERTPLGCRTITFANITQLQMTDSPGGCNGSDISLPEVVPPTPAYIALGVLLGLFAVVTILGNLLVIAAVARERFLRSVTNYFIVSLATADLVIGAVVMPFSITLEMTSHVWPFGSDWCDLWHSADVLASTASILNLSVIALDRYWAITDPITYPTRMSTARAVWLIVAVWFCSAAISFPAILWWRAVAGGDPPAGGACTFTDDTAYLILSSIISFYVPVVVILFAYRRIYAAASAQTRGLRSGTKVLHSNGERMTLRMHRGGTYRTTTTLPVVRYSRALSVDLDVHAPRGTMTALRESPSTETPPFPDPNARKWKPFTIKRKLGKLAKEQKATKTLGIVMGVFCVCWVPFFVMNLLFAICGDSCVAHADIVFPVFTWLGYINSGMNPIIYACSMRDFRRAFNKILFCCCPTYYIRRHRRRYHPSLSTSSFTG</sequence>
<dbReference type="GO" id="GO:0005886">
    <property type="term" value="C:plasma membrane"/>
    <property type="evidence" value="ECO:0007669"/>
    <property type="project" value="UniProtKB-SubCell"/>
</dbReference>
<evidence type="ECO:0000256" key="4">
    <source>
        <dbReference type="ARBA" id="ARBA00022989"/>
    </source>
</evidence>
<dbReference type="GO" id="GO:0004930">
    <property type="term" value="F:G protein-coupled receptor activity"/>
    <property type="evidence" value="ECO:0007669"/>
    <property type="project" value="UniProtKB-KW"/>
</dbReference>
<dbReference type="PROSITE" id="PS50262">
    <property type="entry name" value="G_PROTEIN_RECEP_F1_2"/>
    <property type="match status" value="1"/>
</dbReference>
<dbReference type="PRINTS" id="PR00237">
    <property type="entry name" value="GPCRRHODOPSN"/>
</dbReference>
<feature type="domain" description="G-protein coupled receptors family 1 profile" evidence="11">
    <location>
        <begin position="65"/>
        <end position="394"/>
    </location>
</feature>
<keyword evidence="7 9" id="KW-0675">Receptor</keyword>
<dbReference type="PANTHER" id="PTHR24248">
    <property type="entry name" value="ADRENERGIC RECEPTOR-RELATED G-PROTEIN COUPLED RECEPTOR"/>
    <property type="match status" value="1"/>
</dbReference>
<evidence type="ECO:0000313" key="13">
    <source>
        <dbReference type="Proteomes" id="UP001209878"/>
    </source>
</evidence>
<keyword evidence="13" id="KW-1185">Reference proteome</keyword>
<feature type="transmembrane region" description="Helical" evidence="10">
    <location>
        <begin position="166"/>
        <end position="188"/>
    </location>
</feature>
<dbReference type="PANTHER" id="PTHR24248:SF185">
    <property type="entry name" value="DOPAMINE RECEPTOR 2"/>
    <property type="match status" value="1"/>
</dbReference>
<gene>
    <name evidence="12" type="ORF">NP493_1518g00016</name>
</gene>
<feature type="transmembrane region" description="Helical" evidence="10">
    <location>
        <begin position="339"/>
        <end position="362"/>
    </location>
</feature>
<evidence type="ECO:0000256" key="8">
    <source>
        <dbReference type="ARBA" id="ARBA00023224"/>
    </source>
</evidence>
<keyword evidence="6 10" id="KW-0472">Membrane</keyword>
<keyword evidence="4 10" id="KW-1133">Transmembrane helix</keyword>